<evidence type="ECO:0000313" key="5">
    <source>
        <dbReference type="EnsemblPlants" id="AUR62021644-RA:cds"/>
    </source>
</evidence>
<dbReference type="AlphaFoldDB" id="A0A803M112"/>
<organism evidence="5 6">
    <name type="scientific">Chenopodium quinoa</name>
    <name type="common">Quinoa</name>
    <dbReference type="NCBI Taxonomy" id="63459"/>
    <lineage>
        <taxon>Eukaryota</taxon>
        <taxon>Viridiplantae</taxon>
        <taxon>Streptophyta</taxon>
        <taxon>Embryophyta</taxon>
        <taxon>Tracheophyta</taxon>
        <taxon>Spermatophyta</taxon>
        <taxon>Magnoliopsida</taxon>
        <taxon>eudicotyledons</taxon>
        <taxon>Gunneridae</taxon>
        <taxon>Pentapetalae</taxon>
        <taxon>Caryophyllales</taxon>
        <taxon>Chenopodiaceae</taxon>
        <taxon>Chenopodioideae</taxon>
        <taxon>Atripliceae</taxon>
        <taxon>Chenopodium</taxon>
    </lineage>
</organism>
<dbReference type="InterPro" id="IPR008978">
    <property type="entry name" value="HSP20-like_chaperone"/>
</dbReference>
<dbReference type="Gene3D" id="2.60.40.790">
    <property type="match status" value="1"/>
</dbReference>
<name>A0A803M112_CHEQI</name>
<dbReference type="GeneID" id="110726418"/>
<dbReference type="Gramene" id="AUR62021644-RA">
    <property type="protein sequence ID" value="AUR62021644-RA:cds"/>
    <property type="gene ID" value="AUR62021644"/>
</dbReference>
<dbReference type="EnsemblPlants" id="AUR62021644-RA">
    <property type="protein sequence ID" value="AUR62021644-RA:cds"/>
    <property type="gene ID" value="AUR62021644"/>
</dbReference>
<dbReference type="Pfam" id="PF00011">
    <property type="entry name" value="HSP20"/>
    <property type="match status" value="1"/>
</dbReference>
<reference evidence="5" key="1">
    <citation type="journal article" date="2017" name="Nature">
        <title>The genome of Chenopodium quinoa.</title>
        <authorList>
            <person name="Jarvis D.E."/>
            <person name="Ho Y.S."/>
            <person name="Lightfoot D.J."/>
            <person name="Schmoeckel S.M."/>
            <person name="Li B."/>
            <person name="Borm T.J.A."/>
            <person name="Ohyanagi H."/>
            <person name="Mineta K."/>
            <person name="Michell C.T."/>
            <person name="Saber N."/>
            <person name="Kharbatia N.M."/>
            <person name="Rupper R.R."/>
            <person name="Sharp A.R."/>
            <person name="Dally N."/>
            <person name="Boughton B.A."/>
            <person name="Woo Y.H."/>
            <person name="Gao G."/>
            <person name="Schijlen E.G.W.M."/>
            <person name="Guo X."/>
            <person name="Momin A.A."/>
            <person name="Negrao S."/>
            <person name="Al-Babili S."/>
            <person name="Gehring C."/>
            <person name="Roessner U."/>
            <person name="Jung C."/>
            <person name="Murphy K."/>
            <person name="Arold S.T."/>
            <person name="Gojobori T."/>
            <person name="van der Linden C.G."/>
            <person name="van Loo E.N."/>
            <person name="Jellen E.N."/>
            <person name="Maughan P.J."/>
            <person name="Tester M."/>
        </authorList>
    </citation>
    <scope>NUCLEOTIDE SEQUENCE [LARGE SCALE GENOMIC DNA]</scope>
    <source>
        <strain evidence="5">cv. PI 614886</strain>
    </source>
</reference>
<keyword evidence="6" id="KW-1185">Reference proteome</keyword>
<dbReference type="PANTHER" id="PTHR11527">
    <property type="entry name" value="HEAT-SHOCK PROTEIN 20 FAMILY MEMBER"/>
    <property type="match status" value="1"/>
</dbReference>
<dbReference type="Proteomes" id="UP000596660">
    <property type="component" value="Unplaced"/>
</dbReference>
<protein>
    <recommendedName>
        <fullName evidence="4">SHSP domain-containing protein</fullName>
    </recommendedName>
</protein>
<sequence length="170" mass="19397">MSLIPRNTSNNPTPFTPFSQNFWDHFFSHDFPLHPFTNFPLSPFLSPPRTVPYSELAVETSGDVRTRLECKEIPEAHLIVAELPGVEKHEVEVAAEDGEFVKISAVDGRFSWRLRLPEDAKAELMSFSIENGVLTVVVPKFIRDMMWDWERGDHDGGRDVRVVEITGEDE</sequence>
<evidence type="ECO:0000256" key="1">
    <source>
        <dbReference type="ARBA" id="ARBA00023016"/>
    </source>
</evidence>
<dbReference type="OMA" id="WDHFFSH"/>
<gene>
    <name evidence="5" type="primary">LOC110726418</name>
</gene>
<dbReference type="InterPro" id="IPR031107">
    <property type="entry name" value="Small_HSP"/>
</dbReference>
<evidence type="ECO:0000256" key="3">
    <source>
        <dbReference type="RuleBase" id="RU003616"/>
    </source>
</evidence>
<reference evidence="5" key="2">
    <citation type="submission" date="2021-03" db="UniProtKB">
        <authorList>
            <consortium name="EnsemblPlants"/>
        </authorList>
    </citation>
    <scope>IDENTIFICATION</scope>
</reference>
<evidence type="ECO:0000259" key="4">
    <source>
        <dbReference type="PROSITE" id="PS01031"/>
    </source>
</evidence>
<dbReference type="SMR" id="A0A803M112"/>
<keyword evidence="1" id="KW-0346">Stress response</keyword>
<proteinExistence type="inferred from homology"/>
<dbReference type="InterPro" id="IPR002068">
    <property type="entry name" value="A-crystallin/Hsp20_dom"/>
</dbReference>
<dbReference type="RefSeq" id="XP_021761589.1">
    <property type="nucleotide sequence ID" value="XM_021905897.1"/>
</dbReference>
<evidence type="ECO:0000256" key="2">
    <source>
        <dbReference type="PROSITE-ProRule" id="PRU00285"/>
    </source>
</evidence>
<accession>A0A803M112</accession>
<dbReference type="OrthoDB" id="1431247at2759"/>
<feature type="domain" description="SHSP" evidence="4">
    <location>
        <begin position="59"/>
        <end position="166"/>
    </location>
</feature>
<evidence type="ECO:0000313" key="6">
    <source>
        <dbReference type="Proteomes" id="UP000596660"/>
    </source>
</evidence>
<dbReference type="PROSITE" id="PS01031">
    <property type="entry name" value="SHSP"/>
    <property type="match status" value="1"/>
</dbReference>
<dbReference type="SUPFAM" id="SSF49764">
    <property type="entry name" value="HSP20-like chaperones"/>
    <property type="match status" value="1"/>
</dbReference>
<comment type="similarity">
    <text evidence="2 3">Belongs to the small heat shock protein (HSP20) family.</text>
</comment>
<dbReference type="KEGG" id="cqi:110726418"/>